<feature type="transmembrane region" description="Helical" evidence="7">
    <location>
        <begin position="609"/>
        <end position="631"/>
    </location>
</feature>
<feature type="transmembrane region" description="Helical" evidence="7">
    <location>
        <begin position="534"/>
        <end position="562"/>
    </location>
</feature>
<dbReference type="Pfam" id="PF07690">
    <property type="entry name" value="MFS_1"/>
    <property type="match status" value="1"/>
</dbReference>
<dbReference type="HOGENOM" id="CLU_024939_0_0_1"/>
<proteinExistence type="inferred from homology"/>
<dbReference type="RefSeq" id="XP_003652908.1">
    <property type="nucleotide sequence ID" value="XM_003652860.1"/>
</dbReference>
<feature type="compositionally biased region" description="Basic and acidic residues" evidence="6">
    <location>
        <begin position="1"/>
        <end position="18"/>
    </location>
</feature>
<feature type="transmembrane region" description="Helical" evidence="7">
    <location>
        <begin position="155"/>
        <end position="175"/>
    </location>
</feature>
<dbReference type="PANTHER" id="PTHR23502:SF68">
    <property type="entry name" value="MULTIDRUG TRANSPORTER, PUTATIVE (AFU_ORTHOLOGUE AFUA_3G01120)-RELATED"/>
    <property type="match status" value="1"/>
</dbReference>
<dbReference type="InterPro" id="IPR036259">
    <property type="entry name" value="MFS_trans_sf"/>
</dbReference>
<dbReference type="InterPro" id="IPR011701">
    <property type="entry name" value="MFS"/>
</dbReference>
<gene>
    <name evidence="8" type="ORF">THITE_2144096</name>
</gene>
<protein>
    <recommendedName>
        <fullName evidence="10">Major facilitator superfamily (MFS) profile domain-containing protein</fullName>
    </recommendedName>
</protein>
<feature type="transmembrane region" description="Helical" evidence="7">
    <location>
        <begin position="250"/>
        <end position="268"/>
    </location>
</feature>
<feature type="transmembrane region" description="Helical" evidence="7">
    <location>
        <begin position="404"/>
        <end position="427"/>
    </location>
</feature>
<keyword evidence="9" id="KW-1185">Reference proteome</keyword>
<accession>G2R1N0</accession>
<dbReference type="SUPFAM" id="SSF103473">
    <property type="entry name" value="MFS general substrate transporter"/>
    <property type="match status" value="1"/>
</dbReference>
<feature type="transmembrane region" description="Helical" evidence="7">
    <location>
        <begin position="280"/>
        <end position="302"/>
    </location>
</feature>
<evidence type="ECO:0000256" key="5">
    <source>
        <dbReference type="ARBA" id="ARBA00023136"/>
    </source>
</evidence>
<dbReference type="PANTHER" id="PTHR23502">
    <property type="entry name" value="MAJOR FACILITATOR SUPERFAMILY"/>
    <property type="match status" value="1"/>
</dbReference>
<evidence type="ECO:0000256" key="2">
    <source>
        <dbReference type="ARBA" id="ARBA00008335"/>
    </source>
</evidence>
<evidence type="ECO:0008006" key="10">
    <source>
        <dbReference type="Google" id="ProtNLM"/>
    </source>
</evidence>
<keyword evidence="3 7" id="KW-0812">Transmembrane</keyword>
<evidence type="ECO:0000256" key="4">
    <source>
        <dbReference type="ARBA" id="ARBA00022989"/>
    </source>
</evidence>
<dbReference type="Proteomes" id="UP000008181">
    <property type="component" value="Chromosome 2"/>
</dbReference>
<keyword evidence="4 7" id="KW-1133">Transmembrane helix</keyword>
<dbReference type="AlphaFoldDB" id="G2R1N0"/>
<feature type="transmembrane region" description="Helical" evidence="7">
    <location>
        <begin position="439"/>
        <end position="460"/>
    </location>
</feature>
<sequence>MDLSQPDRSEDARRRDGEDPAMAVPPEPPPKELPPRSPPSQLDSPRSVNSPSQAPVRPPPPRPVARPQATPTGPPPARPLQYLPQAPLAMNPPTRPGTAASQTPGSVPPVRFPGSTKRLSWTSIGKYGRVELVPQPSDDPDDPLNWPRWRKELNFWSLLMMVALTGVAKTIFLTINTRLAESYNVSYTAVAALTGVPLMLSALAGFICLIASRVCGKRPLYLVSLLLVFIGTVWNTNVPTSFNQCMAARVFQGLGWGAFDTLVLGSIQDTYFEHERGVRVAIYSIVAVTTTWGPPLIGGVVSQHQAGASLQFTILSAFFVVAVPAMALGAPETAYDRAFAIAPTPSTAASQFKTFIPPSPRRLFTLESLTDYIVKLKPYAYRGPAHLRVLLQAPRASITPTTGLLVIVSFLPYSSLWGIASSLSLFFDPLPFVLSPGTIGALMVSPFLLGTAAVAITAFLPRWQPTKFTPKIHMLALATGSVLVFIGILTFGLHLDSAMTPPATGTANDNNNNDNNISVFALQYLAPRVNLPAISFLLGLLAAGSALLGATAAPLIAASAAFTGSSLAVSTRSTADMSAAVACWRALLAGVFVVAVPNAVWWWDGLRRFCVGVGTAQMLVAVAVGAAWWVCGEAVRRWDGRVMGLVDLEGLKGTGSFFELD</sequence>
<dbReference type="GO" id="GO:0022857">
    <property type="term" value="F:transmembrane transporter activity"/>
    <property type="evidence" value="ECO:0007669"/>
    <property type="project" value="InterPro"/>
</dbReference>
<dbReference type="eggNOG" id="KOG0255">
    <property type="taxonomic scope" value="Eukaryota"/>
</dbReference>
<evidence type="ECO:0000313" key="8">
    <source>
        <dbReference type="EMBL" id="AEO66572.1"/>
    </source>
</evidence>
<comment type="similarity">
    <text evidence="2">Belongs to the major facilitator superfamily.</text>
</comment>
<reference evidence="8 9" key="1">
    <citation type="journal article" date="2011" name="Nat. Biotechnol.">
        <title>Comparative genomic analysis of the thermophilic biomass-degrading fungi Myceliophthora thermophila and Thielavia terrestris.</title>
        <authorList>
            <person name="Berka R.M."/>
            <person name="Grigoriev I.V."/>
            <person name="Otillar R."/>
            <person name="Salamov A."/>
            <person name="Grimwood J."/>
            <person name="Reid I."/>
            <person name="Ishmael N."/>
            <person name="John T."/>
            <person name="Darmond C."/>
            <person name="Moisan M.-C."/>
            <person name="Henrissat B."/>
            <person name="Coutinho P.M."/>
            <person name="Lombard V."/>
            <person name="Natvig D.O."/>
            <person name="Lindquist E."/>
            <person name="Schmutz J."/>
            <person name="Lucas S."/>
            <person name="Harris P."/>
            <person name="Powlowski J."/>
            <person name="Bellemare A."/>
            <person name="Taylor D."/>
            <person name="Butler G."/>
            <person name="de Vries R.P."/>
            <person name="Allijn I.E."/>
            <person name="van den Brink J."/>
            <person name="Ushinsky S."/>
            <person name="Storms R."/>
            <person name="Powell A.J."/>
            <person name="Paulsen I.T."/>
            <person name="Elbourne L.D.H."/>
            <person name="Baker S.E."/>
            <person name="Magnuson J."/>
            <person name="LaBoissiere S."/>
            <person name="Clutterbuck A.J."/>
            <person name="Martinez D."/>
            <person name="Wogulis M."/>
            <person name="de Leon A.L."/>
            <person name="Rey M.W."/>
            <person name="Tsang A."/>
        </authorList>
    </citation>
    <scope>NUCLEOTIDE SEQUENCE [LARGE SCALE GENOMIC DNA]</scope>
    <source>
        <strain evidence="9">ATCC 38088 / NRRL 8126</strain>
    </source>
</reference>
<dbReference type="GeneID" id="11518445"/>
<feature type="transmembrane region" description="Helical" evidence="7">
    <location>
        <begin position="308"/>
        <end position="328"/>
    </location>
</feature>
<comment type="subcellular location">
    <subcellularLocation>
        <location evidence="1">Membrane</location>
        <topology evidence="1">Multi-pass membrane protein</topology>
    </subcellularLocation>
</comment>
<feature type="transmembrane region" description="Helical" evidence="7">
    <location>
        <begin position="472"/>
        <end position="493"/>
    </location>
</feature>
<dbReference type="GO" id="GO:0016020">
    <property type="term" value="C:membrane"/>
    <property type="evidence" value="ECO:0007669"/>
    <property type="project" value="UniProtKB-SubCell"/>
</dbReference>
<organism evidence="8 9">
    <name type="scientific">Thermothielavioides terrestris (strain ATCC 38088 / NRRL 8126)</name>
    <name type="common">Thielavia terrestris</name>
    <dbReference type="NCBI Taxonomy" id="578455"/>
    <lineage>
        <taxon>Eukaryota</taxon>
        <taxon>Fungi</taxon>
        <taxon>Dikarya</taxon>
        <taxon>Ascomycota</taxon>
        <taxon>Pezizomycotina</taxon>
        <taxon>Sordariomycetes</taxon>
        <taxon>Sordariomycetidae</taxon>
        <taxon>Sordariales</taxon>
        <taxon>Chaetomiaceae</taxon>
        <taxon>Thermothielavioides</taxon>
        <taxon>Thermothielavioides terrestris</taxon>
    </lineage>
</organism>
<feature type="transmembrane region" description="Helical" evidence="7">
    <location>
        <begin position="219"/>
        <end position="238"/>
    </location>
</feature>
<evidence type="ECO:0000256" key="6">
    <source>
        <dbReference type="SAM" id="MobiDB-lite"/>
    </source>
</evidence>
<evidence type="ECO:0000256" key="3">
    <source>
        <dbReference type="ARBA" id="ARBA00022692"/>
    </source>
</evidence>
<dbReference type="OrthoDB" id="5215911at2759"/>
<evidence type="ECO:0000256" key="7">
    <source>
        <dbReference type="SAM" id="Phobius"/>
    </source>
</evidence>
<keyword evidence="5 7" id="KW-0472">Membrane</keyword>
<feature type="transmembrane region" description="Helical" evidence="7">
    <location>
        <begin position="582"/>
        <end position="603"/>
    </location>
</feature>
<dbReference type="KEGG" id="ttt:THITE_2144096"/>
<feature type="region of interest" description="Disordered" evidence="6">
    <location>
        <begin position="1"/>
        <end position="115"/>
    </location>
</feature>
<evidence type="ECO:0000313" key="9">
    <source>
        <dbReference type="Proteomes" id="UP000008181"/>
    </source>
</evidence>
<evidence type="ECO:0000256" key="1">
    <source>
        <dbReference type="ARBA" id="ARBA00004141"/>
    </source>
</evidence>
<dbReference type="EMBL" id="CP003010">
    <property type="protein sequence ID" value="AEO66572.1"/>
    <property type="molecule type" value="Genomic_DNA"/>
</dbReference>
<feature type="transmembrane region" description="Helical" evidence="7">
    <location>
        <begin position="187"/>
        <end position="212"/>
    </location>
</feature>
<dbReference type="Gene3D" id="1.20.1720.10">
    <property type="entry name" value="Multidrug resistance protein D"/>
    <property type="match status" value="1"/>
</dbReference>
<name>G2R1N0_THETT</name>